<sequence length="362" mass="42011">MFLNYFKINLIITFVAVFLPTLNGMLGESSSSKGKEVVENEKKHALFIAPNFIPYHFEMASRCADLLAKDYYVHFVILRTGKYEMWDYFNYGVDKEKFGFSLRKESRNTYEIVTLDKRDIKIESEEERIFHSQSYTAFRDILSNKHKRPFINRLINRKYDLAFYDTVDIGALYLFHLAAIKNVFGINYTQNLQYGYLFDKNLNPKKNQEESENTNQKIKEIEINDDSQTIASIYTSVHNIMDNIFVNFLKEFKQDGKDNNHPELKLAEQAQGKVEGIGEGTSKGTSKVKVEDLYLKIKGIFINNDKLLSNFPVEDKKSVNLHYVGGLSLNDVKELRHKVENGDNSDNFIIAHIPIMQEELSK</sequence>
<dbReference type="AlphaFoldDB" id="A0A915NMJ0"/>
<keyword evidence="1" id="KW-0732">Signal</keyword>
<protein>
    <submittedName>
        <fullName evidence="3">Glucuronosyltransferase</fullName>
    </submittedName>
</protein>
<reference evidence="3" key="1">
    <citation type="submission" date="2022-11" db="UniProtKB">
        <authorList>
            <consortium name="WormBaseParasite"/>
        </authorList>
    </citation>
    <scope>IDENTIFICATION</scope>
</reference>
<evidence type="ECO:0000313" key="2">
    <source>
        <dbReference type="Proteomes" id="UP000887560"/>
    </source>
</evidence>
<dbReference type="WBParaSite" id="scf7180000418495.g2449">
    <property type="protein sequence ID" value="scf7180000418495.g2449"/>
    <property type="gene ID" value="scf7180000418495.g2449"/>
</dbReference>
<keyword evidence="2" id="KW-1185">Reference proteome</keyword>
<dbReference type="Proteomes" id="UP000887560">
    <property type="component" value="Unplaced"/>
</dbReference>
<name>A0A915NMJ0_9BILA</name>
<proteinExistence type="predicted"/>
<feature type="chain" id="PRO_5037425014" evidence="1">
    <location>
        <begin position="28"/>
        <end position="362"/>
    </location>
</feature>
<evidence type="ECO:0000256" key="1">
    <source>
        <dbReference type="SAM" id="SignalP"/>
    </source>
</evidence>
<feature type="signal peptide" evidence="1">
    <location>
        <begin position="1"/>
        <end position="27"/>
    </location>
</feature>
<accession>A0A915NMJ0</accession>
<evidence type="ECO:0000313" key="3">
    <source>
        <dbReference type="WBParaSite" id="scf7180000418495.g2449"/>
    </source>
</evidence>
<organism evidence="2 3">
    <name type="scientific">Meloidogyne floridensis</name>
    <dbReference type="NCBI Taxonomy" id="298350"/>
    <lineage>
        <taxon>Eukaryota</taxon>
        <taxon>Metazoa</taxon>
        <taxon>Ecdysozoa</taxon>
        <taxon>Nematoda</taxon>
        <taxon>Chromadorea</taxon>
        <taxon>Rhabditida</taxon>
        <taxon>Tylenchina</taxon>
        <taxon>Tylenchomorpha</taxon>
        <taxon>Tylenchoidea</taxon>
        <taxon>Meloidogynidae</taxon>
        <taxon>Meloidogyninae</taxon>
        <taxon>Meloidogyne</taxon>
    </lineage>
</organism>